<dbReference type="EMBL" id="JBHSWH010000001">
    <property type="protein sequence ID" value="MFC6705199.1"/>
    <property type="molecule type" value="Genomic_DNA"/>
</dbReference>
<protein>
    <submittedName>
        <fullName evidence="1">Uncharacterized protein</fullName>
    </submittedName>
</protein>
<evidence type="ECO:0000313" key="1">
    <source>
        <dbReference type="EMBL" id="MFC6705199.1"/>
    </source>
</evidence>
<accession>A0ABW2AEZ1</accession>
<dbReference type="Gene3D" id="3.40.50.150">
    <property type="entry name" value="Vaccinia Virus protein VP39"/>
    <property type="match status" value="1"/>
</dbReference>
<proteinExistence type="predicted"/>
<organism evidence="1 2">
    <name type="scientific">Flexivirga alba</name>
    <dbReference type="NCBI Taxonomy" id="702742"/>
    <lineage>
        <taxon>Bacteria</taxon>
        <taxon>Bacillati</taxon>
        <taxon>Actinomycetota</taxon>
        <taxon>Actinomycetes</taxon>
        <taxon>Micrococcales</taxon>
        <taxon>Dermacoccaceae</taxon>
        <taxon>Flexivirga</taxon>
    </lineage>
</organism>
<keyword evidence="2" id="KW-1185">Reference proteome</keyword>
<dbReference type="Proteomes" id="UP001596298">
    <property type="component" value="Unassembled WGS sequence"/>
</dbReference>
<reference evidence="2" key="1">
    <citation type="journal article" date="2019" name="Int. J. Syst. Evol. Microbiol.">
        <title>The Global Catalogue of Microorganisms (GCM) 10K type strain sequencing project: providing services to taxonomists for standard genome sequencing and annotation.</title>
        <authorList>
            <consortium name="The Broad Institute Genomics Platform"/>
            <consortium name="The Broad Institute Genome Sequencing Center for Infectious Disease"/>
            <person name="Wu L."/>
            <person name="Ma J."/>
        </authorList>
    </citation>
    <scope>NUCLEOTIDE SEQUENCE [LARGE SCALE GENOMIC DNA]</scope>
    <source>
        <strain evidence="2">CCUG 58127</strain>
    </source>
</reference>
<comment type="caution">
    <text evidence="1">The sequence shown here is derived from an EMBL/GenBank/DDBJ whole genome shotgun (WGS) entry which is preliminary data.</text>
</comment>
<evidence type="ECO:0000313" key="2">
    <source>
        <dbReference type="Proteomes" id="UP001596298"/>
    </source>
</evidence>
<dbReference type="RefSeq" id="WP_382400127.1">
    <property type="nucleotide sequence ID" value="NZ_JBHSWH010000001.1"/>
</dbReference>
<dbReference type="InterPro" id="IPR029063">
    <property type="entry name" value="SAM-dependent_MTases_sf"/>
</dbReference>
<name>A0ABW2AEZ1_9MICO</name>
<sequence length="85" mass="9260">MTAVFPHTVALALADVMKGRRFGNYVVLASDQPLDIDEIRRRATRLAATTTVRPANALKGTAKPFTDEDVVASPLPPDLGTWRAR</sequence>
<gene>
    <name evidence="1" type="ORF">ACFQDH_07935</name>
</gene>